<evidence type="ECO:0000256" key="2">
    <source>
        <dbReference type="SAM" id="MobiDB-lite"/>
    </source>
</evidence>
<feature type="coiled-coil region" evidence="1">
    <location>
        <begin position="336"/>
        <end position="363"/>
    </location>
</feature>
<evidence type="ECO:0000313" key="4">
    <source>
        <dbReference type="Proteomes" id="UP000594454"/>
    </source>
</evidence>
<organism evidence="3 4">
    <name type="scientific">Hermetia illucens</name>
    <name type="common">Black soldier fly</name>
    <dbReference type="NCBI Taxonomy" id="343691"/>
    <lineage>
        <taxon>Eukaryota</taxon>
        <taxon>Metazoa</taxon>
        <taxon>Ecdysozoa</taxon>
        <taxon>Arthropoda</taxon>
        <taxon>Hexapoda</taxon>
        <taxon>Insecta</taxon>
        <taxon>Pterygota</taxon>
        <taxon>Neoptera</taxon>
        <taxon>Endopterygota</taxon>
        <taxon>Diptera</taxon>
        <taxon>Brachycera</taxon>
        <taxon>Stratiomyomorpha</taxon>
        <taxon>Stratiomyidae</taxon>
        <taxon>Hermetiinae</taxon>
        <taxon>Hermetia</taxon>
    </lineage>
</organism>
<feature type="compositionally biased region" description="Basic and acidic residues" evidence="2">
    <location>
        <begin position="198"/>
        <end position="208"/>
    </location>
</feature>
<protein>
    <submittedName>
        <fullName evidence="3">Uncharacterized protein</fullName>
    </submittedName>
</protein>
<dbReference type="InParanoid" id="A0A7R8UCR9"/>
<dbReference type="AlphaFoldDB" id="A0A7R8UCR9"/>
<keyword evidence="4" id="KW-1185">Reference proteome</keyword>
<dbReference type="EMBL" id="LR899009">
    <property type="protein sequence ID" value="CAD7078169.1"/>
    <property type="molecule type" value="Genomic_DNA"/>
</dbReference>
<dbReference type="OrthoDB" id="10503702at2759"/>
<feature type="coiled-coil region" evidence="1">
    <location>
        <begin position="415"/>
        <end position="456"/>
    </location>
</feature>
<sequence>MSNPLENMMKKRGEYIEQVKKLHNLRTQENKALYGETSKKTKQFLQDTKAMRLRIQNQLENLDDNDSGNMQVLTTCLEDRIKQCDETLNNLMKLKDQILSRSAVTPDMVEALRFELLLPVEHNEPSGSCCTQRRNSFGIFDYLSKNNPLNKAFTTAANESLRSYRANDCYQPLANLAEAPDTSEDETKPRVTGFTKYPPEKPEPTKDQGDDDKPEVVGFTKFCSNVHELHSILEQCGKGREECIKKIGEFCSGKPAGPSNQMQDPPSMSRNWAYSQYKPNNNINPLCCGPSKLRPIFDSKITKLEQQIVKYCFEIKEKNILIEQCCRSKEVLLCQKHNLHNILLKLCEKIKQLEKKLHRIKLAVCCPNFPMEDCSAKITCRDEILNLQKLEEKLEILYNGAKHKECLLEICKTSIATLKEDKTEWEKDIKQMEKIRNELEQQLNNMKLKKIQNRLQSEGKDIRPALAHVYLPGGESHAFLRGSTSKIYATIIRMEETLEKLINIMITVAKAYINTGRSLKYTLESLEHRREALQKKLADTTFRRSHEKVNNTFLYLNYGINDVRRRLGQLLNLMDSTEMRKATEQLFDLIEYYLQVQKQYARQLASLDKTGNWLHDQRDSLEEEVLLTTTINPPVCKSQEEPGIPTSLGNFLPQYGYRPVDSFGISDGADKQEWQDRITHPMHRMVYDDEHDSGTSSGYSSRLKSFLSLTRFLQVANEVESILTKLLCSFASKPFLLGLPCIPNYRENRSGKRRSTTMRMEFGQIHVLNDKIIKECQHTDDFINSLLEEEIHKNGRKWTHQPNLT</sequence>
<accession>A0A7R8UCR9</accession>
<feature type="region of interest" description="Disordered" evidence="2">
    <location>
        <begin position="176"/>
        <end position="214"/>
    </location>
</feature>
<gene>
    <name evidence="3" type="ORF">HERILL_LOCUS1454</name>
</gene>
<reference evidence="3 4" key="1">
    <citation type="submission" date="2020-11" db="EMBL/GenBank/DDBJ databases">
        <authorList>
            <person name="Wallbank WR R."/>
            <person name="Pardo Diaz C."/>
            <person name="Kozak K."/>
            <person name="Martin S."/>
            <person name="Jiggins C."/>
            <person name="Moest M."/>
            <person name="Warren A I."/>
            <person name="Generalovic N T."/>
            <person name="Byers J.R.P. K."/>
            <person name="Montejo-Kovacevich G."/>
            <person name="Yen C E."/>
        </authorList>
    </citation>
    <scope>NUCLEOTIDE SEQUENCE [LARGE SCALE GENOMIC DNA]</scope>
</reference>
<keyword evidence="1" id="KW-0175">Coiled coil</keyword>
<feature type="coiled-coil region" evidence="1">
    <location>
        <begin position="45"/>
        <end position="97"/>
    </location>
</feature>
<dbReference type="Proteomes" id="UP000594454">
    <property type="component" value="Chromosome 1"/>
</dbReference>
<name>A0A7R8UCR9_HERIL</name>
<proteinExistence type="predicted"/>
<evidence type="ECO:0000313" key="3">
    <source>
        <dbReference type="EMBL" id="CAD7078169.1"/>
    </source>
</evidence>
<evidence type="ECO:0000256" key="1">
    <source>
        <dbReference type="SAM" id="Coils"/>
    </source>
</evidence>